<sequence>MAVTEQAHTPGSDASPTTSIGTGIRRLLRAQFSVIDNECSMARDQFAAERNFLSWVKLAMAVVGSGTIIFRDFNKHISGYTRLADISTLYFFALAMLLLVVSTFYVWDTQHSLATYKRPIRVFHPLFLQVFGCLGAISLIFVLALSYRSYLIQV</sequence>
<keyword evidence="3 6" id="KW-1133">Transmembrane helix</keyword>
<evidence type="ECO:0000256" key="3">
    <source>
        <dbReference type="ARBA" id="ARBA00022989"/>
    </source>
</evidence>
<keyword evidence="9" id="KW-1185">Reference proteome</keyword>
<evidence type="ECO:0000256" key="1">
    <source>
        <dbReference type="ARBA" id="ARBA00004127"/>
    </source>
</evidence>
<feature type="region of interest" description="Disordered" evidence="5">
    <location>
        <begin position="1"/>
        <end position="20"/>
    </location>
</feature>
<evidence type="ECO:0000256" key="2">
    <source>
        <dbReference type="ARBA" id="ARBA00022692"/>
    </source>
</evidence>
<gene>
    <name evidence="8" type="ORF">H4R26_001538</name>
</gene>
<dbReference type="AlphaFoldDB" id="A0A9W8BKL0"/>
<keyword evidence="2 6" id="KW-0812">Transmembrane</keyword>
<protein>
    <recommendedName>
        <fullName evidence="7">DUF202 domain-containing protein</fullName>
    </recommendedName>
</protein>
<dbReference type="InterPro" id="IPR003807">
    <property type="entry name" value="DUF202"/>
</dbReference>
<dbReference type="EMBL" id="JANBQF010000070">
    <property type="protein sequence ID" value="KAJ2006164.1"/>
    <property type="molecule type" value="Genomic_DNA"/>
</dbReference>
<organism evidence="8 9">
    <name type="scientific">Coemansia thaxteri</name>
    <dbReference type="NCBI Taxonomy" id="2663907"/>
    <lineage>
        <taxon>Eukaryota</taxon>
        <taxon>Fungi</taxon>
        <taxon>Fungi incertae sedis</taxon>
        <taxon>Zoopagomycota</taxon>
        <taxon>Kickxellomycotina</taxon>
        <taxon>Kickxellomycetes</taxon>
        <taxon>Kickxellales</taxon>
        <taxon>Kickxellaceae</taxon>
        <taxon>Coemansia</taxon>
    </lineage>
</organism>
<evidence type="ECO:0000313" key="8">
    <source>
        <dbReference type="EMBL" id="KAJ2006164.1"/>
    </source>
</evidence>
<name>A0A9W8BKL0_9FUNG</name>
<evidence type="ECO:0000256" key="5">
    <source>
        <dbReference type="SAM" id="MobiDB-lite"/>
    </source>
</evidence>
<dbReference type="GO" id="GO:0012505">
    <property type="term" value="C:endomembrane system"/>
    <property type="evidence" value="ECO:0007669"/>
    <property type="project" value="UniProtKB-SubCell"/>
</dbReference>
<proteinExistence type="predicted"/>
<evidence type="ECO:0000313" key="9">
    <source>
        <dbReference type="Proteomes" id="UP001150907"/>
    </source>
</evidence>
<dbReference type="Proteomes" id="UP001150907">
    <property type="component" value="Unassembled WGS sequence"/>
</dbReference>
<feature type="transmembrane region" description="Helical" evidence="6">
    <location>
        <begin position="126"/>
        <end position="147"/>
    </location>
</feature>
<reference evidence="8" key="1">
    <citation type="submission" date="2022-07" db="EMBL/GenBank/DDBJ databases">
        <title>Phylogenomic reconstructions and comparative analyses of Kickxellomycotina fungi.</title>
        <authorList>
            <person name="Reynolds N.K."/>
            <person name="Stajich J.E."/>
            <person name="Barry K."/>
            <person name="Grigoriev I.V."/>
            <person name="Crous P."/>
            <person name="Smith M.E."/>
        </authorList>
    </citation>
    <scope>NUCLEOTIDE SEQUENCE</scope>
    <source>
        <strain evidence="8">IMI 214461</strain>
    </source>
</reference>
<feature type="domain" description="DUF202" evidence="7">
    <location>
        <begin position="43"/>
        <end position="111"/>
    </location>
</feature>
<keyword evidence="4 6" id="KW-0472">Membrane</keyword>
<evidence type="ECO:0000256" key="6">
    <source>
        <dbReference type="SAM" id="Phobius"/>
    </source>
</evidence>
<comment type="subcellular location">
    <subcellularLocation>
        <location evidence="1">Endomembrane system</location>
        <topology evidence="1">Multi-pass membrane protein</topology>
    </subcellularLocation>
</comment>
<feature type="transmembrane region" description="Helical" evidence="6">
    <location>
        <begin position="52"/>
        <end position="71"/>
    </location>
</feature>
<evidence type="ECO:0000259" key="7">
    <source>
        <dbReference type="Pfam" id="PF02656"/>
    </source>
</evidence>
<comment type="caution">
    <text evidence="8">The sequence shown here is derived from an EMBL/GenBank/DDBJ whole genome shotgun (WGS) entry which is preliminary data.</text>
</comment>
<accession>A0A9W8BKL0</accession>
<evidence type="ECO:0000256" key="4">
    <source>
        <dbReference type="ARBA" id="ARBA00023136"/>
    </source>
</evidence>
<feature type="transmembrane region" description="Helical" evidence="6">
    <location>
        <begin position="83"/>
        <end position="106"/>
    </location>
</feature>
<dbReference type="OrthoDB" id="5525680at2759"/>
<dbReference type="Pfam" id="PF02656">
    <property type="entry name" value="DUF202"/>
    <property type="match status" value="1"/>
</dbReference>